<organism evidence="1 3">
    <name type="scientific">Rhizophagus clarus</name>
    <dbReference type="NCBI Taxonomy" id="94130"/>
    <lineage>
        <taxon>Eukaryota</taxon>
        <taxon>Fungi</taxon>
        <taxon>Fungi incertae sedis</taxon>
        <taxon>Mucoromycota</taxon>
        <taxon>Glomeromycotina</taxon>
        <taxon>Glomeromycetes</taxon>
        <taxon>Glomerales</taxon>
        <taxon>Glomeraceae</taxon>
        <taxon>Rhizophagus</taxon>
    </lineage>
</organism>
<keyword evidence="3" id="KW-1185">Reference proteome</keyword>
<evidence type="ECO:0000313" key="1">
    <source>
        <dbReference type="EMBL" id="GBC07702.1"/>
    </source>
</evidence>
<reference evidence="1 3" key="1">
    <citation type="submission" date="2017-11" db="EMBL/GenBank/DDBJ databases">
        <title>The genome of Rhizophagus clarus HR1 reveals common genetic basis of auxotrophy among arbuscular mycorrhizal fungi.</title>
        <authorList>
            <person name="Kobayashi Y."/>
        </authorList>
    </citation>
    <scope>NUCLEOTIDE SEQUENCE [LARGE SCALE GENOMIC DNA]</scope>
    <source>
        <strain evidence="1 3">HR1</strain>
    </source>
</reference>
<dbReference type="OrthoDB" id="2342174at2759"/>
<evidence type="ECO:0000313" key="2">
    <source>
        <dbReference type="EMBL" id="GES98147.1"/>
    </source>
</evidence>
<dbReference type="AlphaFoldDB" id="A0A2Z6SDJ2"/>
<accession>A0A2Z6SDJ2</accession>
<dbReference type="EMBL" id="BLAL01000262">
    <property type="protein sequence ID" value="GES98147.1"/>
    <property type="molecule type" value="Genomic_DNA"/>
</dbReference>
<name>A0A2Z6SDJ2_9GLOM</name>
<dbReference type="Proteomes" id="UP000247702">
    <property type="component" value="Unassembled WGS sequence"/>
</dbReference>
<comment type="caution">
    <text evidence="1">The sequence shown here is derived from an EMBL/GenBank/DDBJ whole genome shotgun (WGS) entry which is preliminary data.</text>
</comment>
<reference evidence="2" key="2">
    <citation type="submission" date="2019-10" db="EMBL/GenBank/DDBJ databases">
        <title>Conservation and host-specific expression of non-tandemly repeated heterogenous ribosome RNA gene in arbuscular mycorrhizal fungi.</title>
        <authorList>
            <person name="Maeda T."/>
            <person name="Kobayashi Y."/>
            <person name="Nakagawa T."/>
            <person name="Ezawa T."/>
            <person name="Yamaguchi K."/>
            <person name="Bino T."/>
            <person name="Nishimoto Y."/>
            <person name="Shigenobu S."/>
            <person name="Kawaguchi M."/>
        </authorList>
    </citation>
    <scope>NUCLEOTIDE SEQUENCE</scope>
    <source>
        <strain evidence="2">HR1</strain>
    </source>
</reference>
<evidence type="ECO:0000313" key="3">
    <source>
        <dbReference type="Proteomes" id="UP000247702"/>
    </source>
</evidence>
<dbReference type="EMBL" id="BEXD01004163">
    <property type="protein sequence ID" value="GBC07702.1"/>
    <property type="molecule type" value="Genomic_DNA"/>
</dbReference>
<proteinExistence type="predicted"/>
<dbReference type="Proteomes" id="UP000615446">
    <property type="component" value="Unassembled WGS sequence"/>
</dbReference>
<sequence length="268" mass="31706">MQSSRPTIYPSIMDTSFNRQHDIAFNIPSNLSDVQALDNTSQTLHIDGPLATPPTQLNMNENQALNIQAVTPNYSLHPMQEYQQVVTHPQKTANMRECSFFYTPRNDFQMYHIICKEISFNFESVSQLISNNDSNYVQPSNVFIFYHEQPEIKKIYQVACEMVSHTFLFQFLNKIIYNIQFVNCEHQEQEFSKIHQANLKFHLKKDLIHYLTPKNICEDNYNVHERFIQDYRIYENMINSNAYMPNNFQQHDTNILSYDQSYTSQQDN</sequence>
<gene>
    <name evidence="2" type="ORF">RCL2_002470700</name>
    <name evidence="1" type="ORF">RclHR1_07630008</name>
</gene>
<protein>
    <submittedName>
        <fullName evidence="1">Uncharacterized protein</fullName>
    </submittedName>
</protein>